<comment type="caution">
    <text evidence="4">The sequence shown here is derived from an EMBL/GenBank/DDBJ whole genome shotgun (WGS) entry which is preliminary data.</text>
</comment>
<dbReference type="InterPro" id="IPR008979">
    <property type="entry name" value="Galactose-bd-like_sf"/>
</dbReference>
<dbReference type="InterPro" id="IPR003305">
    <property type="entry name" value="CenC_carb-bd"/>
</dbReference>
<accession>A0ABQ1I382</accession>
<evidence type="ECO:0000313" key="4">
    <source>
        <dbReference type="EMBL" id="GGB07782.1"/>
    </source>
</evidence>
<gene>
    <name evidence="4" type="ORF">GCM10007414_21480</name>
</gene>
<keyword evidence="2" id="KW-0732">Signal</keyword>
<evidence type="ECO:0000256" key="1">
    <source>
        <dbReference type="ARBA" id="ARBA00022801"/>
    </source>
</evidence>
<protein>
    <recommendedName>
        <fullName evidence="3">CBM-cenC domain-containing protein</fullName>
    </recommendedName>
</protein>
<evidence type="ECO:0000313" key="5">
    <source>
        <dbReference type="Proteomes" id="UP000651977"/>
    </source>
</evidence>
<evidence type="ECO:0000259" key="3">
    <source>
        <dbReference type="Pfam" id="PF02018"/>
    </source>
</evidence>
<dbReference type="RefSeq" id="WP_055733072.1">
    <property type="nucleotide sequence ID" value="NZ_BMDY01000011.1"/>
</dbReference>
<feature type="chain" id="PRO_5046029831" description="CBM-cenC domain-containing protein" evidence="2">
    <location>
        <begin position="21"/>
        <end position="183"/>
    </location>
</feature>
<sequence>MKSLNFISAIAFSSLLVACASTNSSIEDIAYTPTGVPIMVTYTLNDGKDWEEVSAGLQGWGDGVAEFRVADEQADVQIKKQATNEWNIQLKRPLFLVEDMKYEISVEASADVPSDIAFVVQQDGGEYTTYFHRPERVTTQPQVFTYQFAMPNDEKNGAFAITFGKGSPGVTYHLKNIRFSSVY</sequence>
<dbReference type="Gene3D" id="2.60.120.260">
    <property type="entry name" value="Galactose-binding domain-like"/>
    <property type="match status" value="1"/>
</dbReference>
<organism evidence="4 5">
    <name type="scientific">Agarivorans gilvus</name>
    <dbReference type="NCBI Taxonomy" id="680279"/>
    <lineage>
        <taxon>Bacteria</taxon>
        <taxon>Pseudomonadati</taxon>
        <taxon>Pseudomonadota</taxon>
        <taxon>Gammaproteobacteria</taxon>
        <taxon>Alteromonadales</taxon>
        <taxon>Alteromonadaceae</taxon>
        <taxon>Agarivorans</taxon>
    </lineage>
</organism>
<dbReference type="PROSITE" id="PS51257">
    <property type="entry name" value="PROKAR_LIPOPROTEIN"/>
    <property type="match status" value="1"/>
</dbReference>
<feature type="signal peptide" evidence="2">
    <location>
        <begin position="1"/>
        <end position="20"/>
    </location>
</feature>
<dbReference type="Pfam" id="PF02018">
    <property type="entry name" value="CBM_4_9"/>
    <property type="match status" value="1"/>
</dbReference>
<keyword evidence="5" id="KW-1185">Reference proteome</keyword>
<dbReference type="SUPFAM" id="SSF49785">
    <property type="entry name" value="Galactose-binding domain-like"/>
    <property type="match status" value="1"/>
</dbReference>
<proteinExistence type="predicted"/>
<reference evidence="5" key="1">
    <citation type="journal article" date="2019" name="Int. J. Syst. Evol. Microbiol.">
        <title>The Global Catalogue of Microorganisms (GCM) 10K type strain sequencing project: providing services to taxonomists for standard genome sequencing and annotation.</title>
        <authorList>
            <consortium name="The Broad Institute Genomics Platform"/>
            <consortium name="The Broad Institute Genome Sequencing Center for Infectious Disease"/>
            <person name="Wu L."/>
            <person name="Ma J."/>
        </authorList>
    </citation>
    <scope>NUCLEOTIDE SEQUENCE [LARGE SCALE GENOMIC DNA]</scope>
    <source>
        <strain evidence="5">CGMCC 1.10131</strain>
    </source>
</reference>
<feature type="domain" description="CBM-cenC" evidence="3">
    <location>
        <begin position="55"/>
        <end position="163"/>
    </location>
</feature>
<dbReference type="EMBL" id="BMDY01000011">
    <property type="protein sequence ID" value="GGB07782.1"/>
    <property type="molecule type" value="Genomic_DNA"/>
</dbReference>
<keyword evidence="1" id="KW-0378">Hydrolase</keyword>
<evidence type="ECO:0000256" key="2">
    <source>
        <dbReference type="SAM" id="SignalP"/>
    </source>
</evidence>
<dbReference type="Proteomes" id="UP000651977">
    <property type="component" value="Unassembled WGS sequence"/>
</dbReference>
<name>A0ABQ1I382_9ALTE</name>